<comment type="similarity">
    <text evidence="7">Belongs to the phosphatidylethanolamine-binding protein family. Mitochondrion-specific ribosomal protein mL38 subfamily.</text>
</comment>
<dbReference type="SUPFAM" id="SSF49777">
    <property type="entry name" value="PEBP-like"/>
    <property type="match status" value="1"/>
</dbReference>
<evidence type="ECO:0000256" key="9">
    <source>
        <dbReference type="ARBA" id="ARBA00041206"/>
    </source>
</evidence>
<evidence type="ECO:0000256" key="7">
    <source>
        <dbReference type="ARBA" id="ARBA00038016"/>
    </source>
</evidence>
<keyword evidence="3" id="KW-0689">Ribosomal protein</keyword>
<evidence type="ECO:0000256" key="1">
    <source>
        <dbReference type="ARBA" id="ARBA00004173"/>
    </source>
</evidence>
<evidence type="ECO:0000256" key="2">
    <source>
        <dbReference type="ARBA" id="ARBA00022946"/>
    </source>
</evidence>
<protein>
    <recommendedName>
        <fullName evidence="8">Large ribosomal subunit protein mL38</fullName>
    </recommendedName>
    <alternativeName>
        <fullName evidence="9">39S ribosomal protein L38, mitochondrial</fullName>
    </alternativeName>
</protein>
<evidence type="ECO:0000256" key="5">
    <source>
        <dbReference type="ARBA" id="ARBA00023128"/>
    </source>
</evidence>
<dbReference type="InterPro" id="IPR008914">
    <property type="entry name" value="PEBP"/>
</dbReference>
<dbReference type="Proteomes" id="UP000694941">
    <property type="component" value="Unplaced"/>
</dbReference>
<dbReference type="InterPro" id="IPR036610">
    <property type="entry name" value="PEBP-like_sf"/>
</dbReference>
<dbReference type="CDD" id="cd00866">
    <property type="entry name" value="PEBP_euk"/>
    <property type="match status" value="1"/>
</dbReference>
<dbReference type="GeneID" id="106467164"/>
<keyword evidence="5" id="KW-0496">Mitochondrion</keyword>
<dbReference type="PANTHER" id="PTHR11362">
    <property type="entry name" value="PHOSPHATIDYLETHANOLAMINE-BINDING PROTEIN"/>
    <property type="match status" value="1"/>
</dbReference>
<keyword evidence="10" id="KW-1185">Reference proteome</keyword>
<dbReference type="PANTHER" id="PTHR11362:SF133">
    <property type="entry name" value="LARGE RIBOSOMAL SUBUNIT PROTEIN ML38"/>
    <property type="match status" value="1"/>
</dbReference>
<dbReference type="InterPro" id="IPR035810">
    <property type="entry name" value="PEBP_euk"/>
</dbReference>
<name>A0ABM1BIZ6_LIMPO</name>
<keyword evidence="2" id="KW-0809">Transit peptide</keyword>
<sequence>MAAAIRLLGGVMRAKNFIERPLTRHLRLRGKPPGIARTLEQRLAELNAKDPELDKQINIGFYRPISPRRKQIKERLAIRKQLKEDVVLAEQARTRTLRISLEEVKEEWKNTVGPHHVREVAEHYGIFQDLFDHAYFTPYVMLDVFFDYDDKYVTPVHRGNIIYPSEAVKEPTVAYNAEKDSLWTLVLTNPDGHLLDGQSEYLHWFVGNIKGNDLTTGNVVFHYLQPFPPRGTGYHRYVFILYKQEGKIDYSLKKQPFPCHSLKARTFKTFDFYKAHQDQLTPAGMAFFQSTWDQSLTDFFHNMLQMREPVYEYCHETRYIKPQVKYPHREAFNLYLDCYRDPKDMRKEVLLKRLKMIDPFKNELPASKYPNIYKLDKDLPTWKKKEIWKERNRFGKYRDLRPFTIYPEPDLERIERGMKAWFEESD</sequence>
<evidence type="ECO:0000256" key="4">
    <source>
        <dbReference type="ARBA" id="ARBA00023054"/>
    </source>
</evidence>
<proteinExistence type="inferred from homology"/>
<evidence type="ECO:0000256" key="3">
    <source>
        <dbReference type="ARBA" id="ARBA00022980"/>
    </source>
</evidence>
<comment type="subcellular location">
    <subcellularLocation>
        <location evidence="1">Mitochondrion</location>
    </subcellularLocation>
</comment>
<organism evidence="10 11">
    <name type="scientific">Limulus polyphemus</name>
    <name type="common">Atlantic horseshoe crab</name>
    <dbReference type="NCBI Taxonomy" id="6850"/>
    <lineage>
        <taxon>Eukaryota</taxon>
        <taxon>Metazoa</taxon>
        <taxon>Ecdysozoa</taxon>
        <taxon>Arthropoda</taxon>
        <taxon>Chelicerata</taxon>
        <taxon>Merostomata</taxon>
        <taxon>Xiphosura</taxon>
        <taxon>Limulidae</taxon>
        <taxon>Limulus</taxon>
    </lineage>
</organism>
<keyword evidence="6" id="KW-0687">Ribonucleoprotein</keyword>
<gene>
    <name evidence="11" type="primary">LOC106467164</name>
</gene>
<dbReference type="Gene3D" id="3.90.280.10">
    <property type="entry name" value="PEBP-like"/>
    <property type="match status" value="1"/>
</dbReference>
<reference evidence="11" key="1">
    <citation type="submission" date="2025-08" db="UniProtKB">
        <authorList>
            <consortium name="RefSeq"/>
        </authorList>
    </citation>
    <scope>IDENTIFICATION</scope>
    <source>
        <tissue evidence="11">Muscle</tissue>
    </source>
</reference>
<evidence type="ECO:0000256" key="8">
    <source>
        <dbReference type="ARBA" id="ARBA00039444"/>
    </source>
</evidence>
<evidence type="ECO:0000256" key="6">
    <source>
        <dbReference type="ARBA" id="ARBA00023274"/>
    </source>
</evidence>
<dbReference type="RefSeq" id="XP_013782939.1">
    <property type="nucleotide sequence ID" value="XM_013927485.2"/>
</dbReference>
<evidence type="ECO:0000313" key="10">
    <source>
        <dbReference type="Proteomes" id="UP000694941"/>
    </source>
</evidence>
<keyword evidence="4" id="KW-0175">Coiled coil</keyword>
<dbReference type="Pfam" id="PF01161">
    <property type="entry name" value="PBP"/>
    <property type="match status" value="1"/>
</dbReference>
<evidence type="ECO:0000313" key="11">
    <source>
        <dbReference type="RefSeq" id="XP_013782939.1"/>
    </source>
</evidence>
<accession>A0ABM1BIZ6</accession>